<feature type="region of interest" description="Disordered" evidence="1">
    <location>
        <begin position="240"/>
        <end position="289"/>
    </location>
</feature>
<accession>A0AAV9VRT9</accession>
<dbReference type="Proteomes" id="UP001370758">
    <property type="component" value="Unassembled WGS sequence"/>
</dbReference>
<feature type="compositionally biased region" description="Basic and acidic residues" evidence="1">
    <location>
        <begin position="240"/>
        <end position="249"/>
    </location>
</feature>
<evidence type="ECO:0000256" key="1">
    <source>
        <dbReference type="SAM" id="MobiDB-lite"/>
    </source>
</evidence>
<sequence>MLSSAPEISNLLCQISSLTIELGCDIKMLFEASFPIAFGFGYLGWTRRTNGPQVLNPHSTPAAYVNVLWTDDEETWEPASDLHGWKRLGDRRMSASAWRNFIYIVARNMEEDADMMNGTKFHEEEFAGLLNQLKLVDNGKPDSSSTTAQDFMQIVPRTPQKENVFSQNVTSPKQYPNTSRGKKKQREKPPPLSSPLKTKQAQAQGTIKSGKAIPISPGHEVEEPEHKVGELKHEAGEFKHEVRELQHEGDEPEHEGDEPEHEGEEPEVVEPEDPESDESSSVDGSEDKRGIGALVKSGVFMFHVSCVMFITFENPKYQ</sequence>
<dbReference type="AlphaFoldDB" id="A0AAV9VRT9"/>
<organism evidence="2 3">
    <name type="scientific">Arthrobotrys musiformis</name>
    <dbReference type="NCBI Taxonomy" id="47236"/>
    <lineage>
        <taxon>Eukaryota</taxon>
        <taxon>Fungi</taxon>
        <taxon>Dikarya</taxon>
        <taxon>Ascomycota</taxon>
        <taxon>Pezizomycotina</taxon>
        <taxon>Orbiliomycetes</taxon>
        <taxon>Orbiliales</taxon>
        <taxon>Orbiliaceae</taxon>
        <taxon>Arthrobotrys</taxon>
    </lineage>
</organism>
<comment type="caution">
    <text evidence="2">The sequence shown here is derived from an EMBL/GenBank/DDBJ whole genome shotgun (WGS) entry which is preliminary data.</text>
</comment>
<evidence type="ECO:0000313" key="2">
    <source>
        <dbReference type="EMBL" id="KAK6495931.1"/>
    </source>
</evidence>
<feature type="compositionally biased region" description="Acidic residues" evidence="1">
    <location>
        <begin position="250"/>
        <end position="280"/>
    </location>
</feature>
<dbReference type="EMBL" id="JAVHJL010000012">
    <property type="protein sequence ID" value="KAK6495931.1"/>
    <property type="molecule type" value="Genomic_DNA"/>
</dbReference>
<reference evidence="2 3" key="1">
    <citation type="submission" date="2023-08" db="EMBL/GenBank/DDBJ databases">
        <authorList>
            <person name="Palmer J.M."/>
        </authorList>
    </citation>
    <scope>NUCLEOTIDE SEQUENCE [LARGE SCALE GENOMIC DNA]</scope>
    <source>
        <strain evidence="2 3">TWF481</strain>
    </source>
</reference>
<name>A0AAV9VRT9_9PEZI</name>
<feature type="region of interest" description="Disordered" evidence="1">
    <location>
        <begin position="157"/>
        <end position="227"/>
    </location>
</feature>
<evidence type="ECO:0000313" key="3">
    <source>
        <dbReference type="Proteomes" id="UP001370758"/>
    </source>
</evidence>
<feature type="compositionally biased region" description="Polar residues" evidence="1">
    <location>
        <begin position="161"/>
        <end position="179"/>
    </location>
</feature>
<protein>
    <submittedName>
        <fullName evidence="2">Uncharacterized protein</fullName>
    </submittedName>
</protein>
<gene>
    <name evidence="2" type="ORF">TWF481_002976</name>
</gene>
<keyword evidence="3" id="KW-1185">Reference proteome</keyword>
<proteinExistence type="predicted"/>